<reference evidence="14 15" key="1">
    <citation type="submission" date="2018-07" db="EMBL/GenBank/DDBJ databases">
        <title>Genomic Encyclopedia of Type Strains, Phase IV (KMG-IV): sequencing the most valuable type-strain genomes for metagenomic binning, comparative biology and taxonomic classification.</title>
        <authorList>
            <person name="Goeker M."/>
        </authorList>
    </citation>
    <scope>NUCLEOTIDE SEQUENCE [LARGE SCALE GENOMIC DNA]</scope>
    <source>
        <strain evidence="14 15">DSM 26407</strain>
    </source>
</reference>
<evidence type="ECO:0000313" key="14">
    <source>
        <dbReference type="EMBL" id="RCX28266.1"/>
    </source>
</evidence>
<comment type="subcellular location">
    <subcellularLocation>
        <location evidence="1">Cell membrane</location>
        <topology evidence="1">Multi-pass membrane protein</topology>
    </subcellularLocation>
</comment>
<evidence type="ECO:0000256" key="11">
    <source>
        <dbReference type="ARBA" id="ARBA00023136"/>
    </source>
</evidence>
<keyword evidence="3" id="KW-0813">Transport</keyword>
<evidence type="ECO:0000256" key="2">
    <source>
        <dbReference type="ARBA" id="ARBA00008622"/>
    </source>
</evidence>
<evidence type="ECO:0000256" key="6">
    <source>
        <dbReference type="ARBA" id="ARBA00022692"/>
    </source>
</evidence>
<evidence type="ECO:0000313" key="15">
    <source>
        <dbReference type="Proteomes" id="UP000252707"/>
    </source>
</evidence>
<dbReference type="PANTHER" id="PTHR30485">
    <property type="entry name" value="NI/FE-HYDROGENASE 1 B-TYPE CYTOCHROME SUBUNIT"/>
    <property type="match status" value="1"/>
</dbReference>
<dbReference type="GO" id="GO:0005886">
    <property type="term" value="C:plasma membrane"/>
    <property type="evidence" value="ECO:0007669"/>
    <property type="project" value="UniProtKB-SubCell"/>
</dbReference>
<dbReference type="Proteomes" id="UP000252707">
    <property type="component" value="Unassembled WGS sequence"/>
</dbReference>
<feature type="transmembrane region" description="Helical" evidence="12">
    <location>
        <begin position="50"/>
        <end position="68"/>
    </location>
</feature>
<dbReference type="GO" id="GO:0005506">
    <property type="term" value="F:iron ion binding"/>
    <property type="evidence" value="ECO:0007669"/>
    <property type="project" value="InterPro"/>
</dbReference>
<dbReference type="EMBL" id="QPJY01000007">
    <property type="protein sequence ID" value="RCX28266.1"/>
    <property type="molecule type" value="Genomic_DNA"/>
</dbReference>
<evidence type="ECO:0000256" key="5">
    <source>
        <dbReference type="ARBA" id="ARBA00022617"/>
    </source>
</evidence>
<feature type="domain" description="Cytochrome b561 bacterial/Ni-hydrogenase" evidence="13">
    <location>
        <begin position="7"/>
        <end position="199"/>
    </location>
</feature>
<dbReference type="InterPro" id="IPR051542">
    <property type="entry name" value="Hydrogenase_cytochrome"/>
</dbReference>
<dbReference type="PANTHER" id="PTHR30485:SF1">
    <property type="entry name" value="CYTOCHROME YDHU-RELATED"/>
    <property type="match status" value="1"/>
</dbReference>
<evidence type="ECO:0000256" key="4">
    <source>
        <dbReference type="ARBA" id="ARBA00022475"/>
    </source>
</evidence>
<dbReference type="Pfam" id="PF01292">
    <property type="entry name" value="Ni_hydr_CYTB"/>
    <property type="match status" value="1"/>
</dbReference>
<keyword evidence="11 12" id="KW-0472">Membrane</keyword>
<dbReference type="SUPFAM" id="SSF81342">
    <property type="entry name" value="Transmembrane di-heme cytochromes"/>
    <property type="match status" value="1"/>
</dbReference>
<evidence type="ECO:0000256" key="8">
    <source>
        <dbReference type="ARBA" id="ARBA00022982"/>
    </source>
</evidence>
<dbReference type="PRINTS" id="PR00161">
    <property type="entry name" value="NIHGNASECYTB"/>
</dbReference>
<dbReference type="InterPro" id="IPR016174">
    <property type="entry name" value="Di-haem_cyt_TM"/>
</dbReference>
<dbReference type="InterPro" id="IPR000516">
    <property type="entry name" value="Ni-dep_Hydgase_cyt-B"/>
</dbReference>
<keyword evidence="6 12" id="KW-0812">Transmembrane</keyword>
<dbReference type="GO" id="GO:0022904">
    <property type="term" value="P:respiratory electron transport chain"/>
    <property type="evidence" value="ECO:0007669"/>
    <property type="project" value="InterPro"/>
</dbReference>
<comment type="similarity">
    <text evidence="2">Belongs to the HupC/HyaC/HydC family.</text>
</comment>
<comment type="caution">
    <text evidence="14">The sequence shown here is derived from an EMBL/GenBank/DDBJ whole genome shotgun (WGS) entry which is preliminary data.</text>
</comment>
<accession>A0A369C678</accession>
<evidence type="ECO:0000256" key="9">
    <source>
        <dbReference type="ARBA" id="ARBA00022989"/>
    </source>
</evidence>
<dbReference type="Gene3D" id="1.20.950.20">
    <property type="entry name" value="Transmembrane di-heme cytochromes, Chain C"/>
    <property type="match status" value="1"/>
</dbReference>
<evidence type="ECO:0000256" key="3">
    <source>
        <dbReference type="ARBA" id="ARBA00022448"/>
    </source>
</evidence>
<proteinExistence type="inferred from homology"/>
<keyword evidence="4" id="KW-1003">Cell membrane</keyword>
<organism evidence="14 15">
    <name type="scientific">Thioalbus denitrificans</name>
    <dbReference type="NCBI Taxonomy" id="547122"/>
    <lineage>
        <taxon>Bacteria</taxon>
        <taxon>Pseudomonadati</taxon>
        <taxon>Pseudomonadota</taxon>
        <taxon>Gammaproteobacteria</taxon>
        <taxon>Chromatiales</taxon>
        <taxon>Ectothiorhodospiraceae</taxon>
        <taxon>Thioalbus</taxon>
    </lineage>
</organism>
<dbReference type="RefSeq" id="WP_211314936.1">
    <property type="nucleotide sequence ID" value="NZ_QPJY01000007.1"/>
</dbReference>
<protein>
    <submittedName>
        <fullName evidence="14">Thiosulfate reductase cytochrome b subunit</fullName>
    </submittedName>
</protein>
<feature type="transmembrane region" description="Helical" evidence="12">
    <location>
        <begin position="12"/>
        <end position="30"/>
    </location>
</feature>
<keyword evidence="10" id="KW-0408">Iron</keyword>
<dbReference type="InterPro" id="IPR011577">
    <property type="entry name" value="Cyt_b561_bac/Ni-Hgenase"/>
</dbReference>
<feature type="transmembrane region" description="Helical" evidence="12">
    <location>
        <begin position="123"/>
        <end position="145"/>
    </location>
</feature>
<evidence type="ECO:0000256" key="10">
    <source>
        <dbReference type="ARBA" id="ARBA00023004"/>
    </source>
</evidence>
<keyword evidence="5" id="KW-0349">Heme</keyword>
<keyword evidence="8" id="KW-0249">Electron transport</keyword>
<keyword evidence="9 12" id="KW-1133">Transmembrane helix</keyword>
<sequence>MTKLYLYARFERFWHWTQAGLIIWLMITGFEIHGEYELLGFGRAVQIHTLLAWALMVLWVFAIFWHLTTGAFRHYLPSNPLPQCAKSLAEVARYYALGTFLGEKHPFRKSVEAKHNPLQRMAYLLFFATLVAPVIWVSGLAYLFYPQWQGQGPGWLSLGTVAIVHTAAAFGMLIFFIAHVYMATMGKTVFSLIRGMITGYEEVEH</sequence>
<evidence type="ECO:0000256" key="1">
    <source>
        <dbReference type="ARBA" id="ARBA00004651"/>
    </source>
</evidence>
<feature type="transmembrane region" description="Helical" evidence="12">
    <location>
        <begin position="157"/>
        <end position="181"/>
    </location>
</feature>
<keyword evidence="15" id="KW-1185">Reference proteome</keyword>
<evidence type="ECO:0000256" key="7">
    <source>
        <dbReference type="ARBA" id="ARBA00022723"/>
    </source>
</evidence>
<evidence type="ECO:0000259" key="13">
    <source>
        <dbReference type="Pfam" id="PF01292"/>
    </source>
</evidence>
<dbReference type="AlphaFoldDB" id="A0A369C678"/>
<evidence type="ECO:0000256" key="12">
    <source>
        <dbReference type="SAM" id="Phobius"/>
    </source>
</evidence>
<name>A0A369C678_9GAMM</name>
<dbReference type="GO" id="GO:0009055">
    <property type="term" value="F:electron transfer activity"/>
    <property type="evidence" value="ECO:0007669"/>
    <property type="project" value="InterPro"/>
</dbReference>
<keyword evidence="7" id="KW-0479">Metal-binding</keyword>
<dbReference type="GO" id="GO:0020037">
    <property type="term" value="F:heme binding"/>
    <property type="evidence" value="ECO:0007669"/>
    <property type="project" value="TreeGrafter"/>
</dbReference>
<gene>
    <name evidence="14" type="ORF">DFQ59_1079</name>
</gene>